<sequence length="207" mass="22070">MQAEQDAAGGSGDRCRERAVTWCDACGRLRIMGWSFKVHGGVAAGLGAVLMVLAGLTRLPGTLLLIEEGPLLALIVVLLFPIFMAALARLLLARVDKAQVWQALRCLPGKVQAGLAVLVLSGMAMMFLSMGREGNLQSAEVRDGKYFAFDTTARGTVELSREQYQAVLETDQRSLLTMPGVVLVGAACAVLAAGELRRADRSVVPSR</sequence>
<feature type="transmembrane region" description="Helical" evidence="1">
    <location>
        <begin position="71"/>
        <end position="92"/>
    </location>
</feature>
<feature type="transmembrane region" description="Helical" evidence="1">
    <location>
        <begin position="113"/>
        <end position="131"/>
    </location>
</feature>
<organism evidence="2 3">
    <name type="scientific">Streptomyces chlorus</name>
    <dbReference type="NCBI Taxonomy" id="887452"/>
    <lineage>
        <taxon>Bacteria</taxon>
        <taxon>Bacillati</taxon>
        <taxon>Actinomycetota</taxon>
        <taxon>Actinomycetes</taxon>
        <taxon>Kitasatosporales</taxon>
        <taxon>Streptomycetaceae</taxon>
        <taxon>Streptomyces</taxon>
    </lineage>
</organism>
<accession>A0ABW1DYZ6</accession>
<keyword evidence="1" id="KW-1133">Transmembrane helix</keyword>
<comment type="caution">
    <text evidence="2">The sequence shown here is derived from an EMBL/GenBank/DDBJ whole genome shotgun (WGS) entry which is preliminary data.</text>
</comment>
<evidence type="ECO:0000256" key="1">
    <source>
        <dbReference type="SAM" id="Phobius"/>
    </source>
</evidence>
<dbReference type="RefSeq" id="WP_381363379.1">
    <property type="nucleotide sequence ID" value="NZ_JBHSOA010000030.1"/>
</dbReference>
<feature type="transmembrane region" description="Helical" evidence="1">
    <location>
        <begin position="38"/>
        <end position="59"/>
    </location>
</feature>
<evidence type="ECO:0000313" key="2">
    <source>
        <dbReference type="EMBL" id="MFC5853146.1"/>
    </source>
</evidence>
<evidence type="ECO:0008006" key="4">
    <source>
        <dbReference type="Google" id="ProtNLM"/>
    </source>
</evidence>
<name>A0ABW1DYZ6_9ACTN</name>
<reference evidence="3" key="1">
    <citation type="journal article" date="2019" name="Int. J. Syst. Evol. Microbiol.">
        <title>The Global Catalogue of Microorganisms (GCM) 10K type strain sequencing project: providing services to taxonomists for standard genome sequencing and annotation.</title>
        <authorList>
            <consortium name="The Broad Institute Genomics Platform"/>
            <consortium name="The Broad Institute Genome Sequencing Center for Infectious Disease"/>
            <person name="Wu L."/>
            <person name="Ma J."/>
        </authorList>
    </citation>
    <scope>NUCLEOTIDE SEQUENCE [LARGE SCALE GENOMIC DNA]</scope>
    <source>
        <strain evidence="3">JCM 10411</strain>
    </source>
</reference>
<keyword evidence="1" id="KW-0472">Membrane</keyword>
<keyword evidence="3" id="KW-1185">Reference proteome</keyword>
<feature type="transmembrane region" description="Helical" evidence="1">
    <location>
        <begin position="175"/>
        <end position="193"/>
    </location>
</feature>
<dbReference type="Proteomes" id="UP001596180">
    <property type="component" value="Unassembled WGS sequence"/>
</dbReference>
<proteinExistence type="predicted"/>
<gene>
    <name evidence="2" type="ORF">ACFPZI_15325</name>
</gene>
<keyword evidence="1" id="KW-0812">Transmembrane</keyword>
<dbReference type="EMBL" id="JBHSOA010000030">
    <property type="protein sequence ID" value="MFC5853146.1"/>
    <property type="molecule type" value="Genomic_DNA"/>
</dbReference>
<evidence type="ECO:0000313" key="3">
    <source>
        <dbReference type="Proteomes" id="UP001596180"/>
    </source>
</evidence>
<protein>
    <recommendedName>
        <fullName evidence="4">Integral membrane protein</fullName>
    </recommendedName>
</protein>